<reference evidence="1" key="2">
    <citation type="submission" date="2024-05" db="EMBL/GenBank/DDBJ databases">
        <authorList>
            <person name="Matrishin C.B."/>
            <person name="Kauffman K.M."/>
        </authorList>
    </citation>
    <scope>NUCLEOTIDE SEQUENCE</scope>
</reference>
<accession>A0AAT9J858</accession>
<organism evidence="1">
    <name type="scientific">Porphyromonas phage phage011a_WW2952</name>
    <dbReference type="NCBI Taxonomy" id="3154101"/>
    <lineage>
        <taxon>Viruses</taxon>
        <taxon>Duplodnaviria</taxon>
        <taxon>Heunggongvirae</taxon>
        <taxon>Uroviricota</taxon>
        <taxon>Caudoviricetes</taxon>
        <taxon>Alisviridae</taxon>
        <taxon>Honmavirus</taxon>
        <taxon>Honmavirus pging00F</taxon>
    </lineage>
</organism>
<protein>
    <submittedName>
        <fullName evidence="1">Tail</fullName>
    </submittedName>
</protein>
<sequence length="881" mass="99857">MTLRLYHKSGTHKADISPSPSDRCDTTLMGDNVLILSFVLHEFVALEVGDYIDYRGERYSLLESYNPEMRSTVEFAYSIRLYDATGQMRFAKVLKPASAEQELSFSYDAKAIDHVRLIVDNINRITGTTEWTVGTVIDSENKPIEYNNRYCIEALTDIAREFDTEYWVEGRTVNLCRCEHGEPIRLAYRQGLRGLSRTENASAQHFTRLYPLGGTRNIDREKYGHARLQLPGGVKFVERNTHLGIIEQSEEEAFAKIYPRHTGTVTSVRTHEQNGEDGKPFTIYYIGDSGLPFDPNQYEIGGLVKKVVFQSGELNGREFEVNYRTAQKEWEIITQFPYDNQQLPGGALVPKVGDKYIPYNFRMPDEYYPLAEQELREAVDKYLEKVSEDTSVYKSATDYIDLDTRGIGLKLGQRVILHDSRIFGATGGKHETRITRISRKLDNPNDADLEFAYRVDKGKFSQLQGEVVSLQAAYTDVLEQTLITVLKSWDSADPTEYNVLSSKRTLDTIKRLALRRDIDDATDNSLFFGKRVGSKEYAEGGHGWQGTARGDFEMGSLRLREFLEVPELRYNRINVWLGVDFSSPGGGIIDRVDVAAQTVYLKLEEGELGTLVQNDLCFGIYHSLDGATQDADDGRGNMSVAGFATAYFKVEQVAADLRSFTYTLRPGYTVHPQPFMHFAVRGNVTNADRQRFKYSTRSYERYLAGVNDWEWRGSNIAAQFGDLSNLRVFGLQMEGYSAYLNNVYFHGTIQELPDAINDQIVELIGTGNIRCVIESTHGNEFGGIGWQTTMHASVVMGVYGLIDKTDEVTSWRWTRQSGSDPDSVNSDLLWDSEHQHHNSRDLIVEVGRDIPPYAAQCVFTCTAEMPDRSTLDGRYDIELRS</sequence>
<name>A0AAT9J858_9CAUD</name>
<dbReference type="EMBL" id="BK068092">
    <property type="protein sequence ID" value="DBA55091.1"/>
    <property type="molecule type" value="Genomic_DNA"/>
</dbReference>
<evidence type="ECO:0000313" key="1">
    <source>
        <dbReference type="EMBL" id="DBA55091.1"/>
    </source>
</evidence>
<proteinExistence type="predicted"/>
<reference evidence="1" key="1">
    <citation type="journal article" date="2023" name="Microbiome">
        <title>Phages are unrecognized players in the ecology of the oral pathogen Porphyromonas gingivalis.</title>
        <authorList>
            <person name="Matrishin C.B."/>
            <person name="Haase E.M."/>
            <person name="Dewhirst F.E."/>
            <person name="Mark Welch J.L."/>
            <person name="Miranda-Sanchez F."/>
            <person name="Chen T."/>
            <person name="MacFarland D.C."/>
            <person name="Kauffman K.M."/>
        </authorList>
    </citation>
    <scope>NUCLEOTIDE SEQUENCE</scope>
</reference>